<feature type="region of interest" description="Disordered" evidence="16">
    <location>
        <begin position="24"/>
        <end position="53"/>
    </location>
</feature>
<dbReference type="EC" id="3.2.1.58" evidence="14"/>
<dbReference type="AlphaFoldDB" id="A0A074SJU3"/>
<dbReference type="GO" id="GO:0005886">
    <property type="term" value="C:plasma membrane"/>
    <property type="evidence" value="ECO:0007669"/>
    <property type="project" value="UniProtKB-SubCell"/>
</dbReference>
<dbReference type="OrthoDB" id="62120at2759"/>
<keyword evidence="5" id="KW-0378">Hydrolase</keyword>
<keyword evidence="11" id="KW-0961">Cell wall biogenesis/degradation</keyword>
<feature type="domain" description="Glycoside hydrolase family 5" evidence="18">
    <location>
        <begin position="236"/>
        <end position="471"/>
    </location>
</feature>
<proteinExistence type="inferred from homology"/>
<evidence type="ECO:0000313" key="19">
    <source>
        <dbReference type="EMBL" id="KEP50237.1"/>
    </source>
</evidence>
<comment type="subcellular location">
    <subcellularLocation>
        <location evidence="1">Cell membrane</location>
        <topology evidence="1">Single-pass type II membrane protein</topology>
    </subcellularLocation>
</comment>
<keyword evidence="4 17" id="KW-0812">Transmembrane</keyword>
<evidence type="ECO:0000256" key="10">
    <source>
        <dbReference type="ARBA" id="ARBA00023295"/>
    </source>
</evidence>
<evidence type="ECO:0000256" key="15">
    <source>
        <dbReference type="ARBA" id="ARBA00041260"/>
    </source>
</evidence>
<dbReference type="GO" id="GO:0004338">
    <property type="term" value="F:glucan exo-1,3-beta-glucosidase activity"/>
    <property type="evidence" value="ECO:0007669"/>
    <property type="project" value="UniProtKB-EC"/>
</dbReference>
<name>A0A074SJU3_9AGAM</name>
<dbReference type="InterPro" id="IPR001547">
    <property type="entry name" value="Glyco_hydro_5"/>
</dbReference>
<evidence type="ECO:0000256" key="1">
    <source>
        <dbReference type="ARBA" id="ARBA00004401"/>
    </source>
</evidence>
<evidence type="ECO:0000256" key="6">
    <source>
        <dbReference type="ARBA" id="ARBA00022968"/>
    </source>
</evidence>
<feature type="transmembrane region" description="Helical" evidence="17">
    <location>
        <begin position="61"/>
        <end position="84"/>
    </location>
</feature>
<gene>
    <name evidence="19" type="ORF">V565_083760</name>
</gene>
<evidence type="ECO:0000256" key="14">
    <source>
        <dbReference type="ARBA" id="ARBA00038929"/>
    </source>
</evidence>
<dbReference type="InterPro" id="IPR017853">
    <property type="entry name" value="GH"/>
</dbReference>
<organism evidence="19 20">
    <name type="scientific">Rhizoctonia solani 123E</name>
    <dbReference type="NCBI Taxonomy" id="1423351"/>
    <lineage>
        <taxon>Eukaryota</taxon>
        <taxon>Fungi</taxon>
        <taxon>Dikarya</taxon>
        <taxon>Basidiomycota</taxon>
        <taxon>Agaricomycotina</taxon>
        <taxon>Agaricomycetes</taxon>
        <taxon>Cantharellales</taxon>
        <taxon>Ceratobasidiaceae</taxon>
        <taxon>Rhizoctonia</taxon>
    </lineage>
</organism>
<evidence type="ECO:0000256" key="11">
    <source>
        <dbReference type="ARBA" id="ARBA00023316"/>
    </source>
</evidence>
<reference evidence="19 20" key="1">
    <citation type="submission" date="2013-12" db="EMBL/GenBank/DDBJ databases">
        <authorList>
            <person name="Cubeta M."/>
            <person name="Pakala S."/>
            <person name="Fedorova N."/>
            <person name="Thomas E."/>
            <person name="Dean R."/>
            <person name="Jabaji S."/>
            <person name="Neate S."/>
            <person name="Toda T."/>
            <person name="Tavantzis S."/>
            <person name="Vilgalys R."/>
            <person name="Bharathan N."/>
            <person name="Pakala S."/>
            <person name="Losada L.S."/>
            <person name="Zafar N."/>
            <person name="Nierman W."/>
        </authorList>
    </citation>
    <scope>NUCLEOTIDE SEQUENCE [LARGE SCALE GENOMIC DNA]</scope>
    <source>
        <strain evidence="19 20">123E</strain>
    </source>
</reference>
<keyword evidence="6" id="KW-0735">Signal-anchor</keyword>
<evidence type="ECO:0000256" key="8">
    <source>
        <dbReference type="ARBA" id="ARBA00023136"/>
    </source>
</evidence>
<evidence type="ECO:0000256" key="7">
    <source>
        <dbReference type="ARBA" id="ARBA00022989"/>
    </source>
</evidence>
<evidence type="ECO:0000313" key="20">
    <source>
        <dbReference type="Proteomes" id="UP000027456"/>
    </source>
</evidence>
<feature type="region of interest" description="Disordered" evidence="16">
    <location>
        <begin position="93"/>
        <end position="136"/>
    </location>
</feature>
<dbReference type="GO" id="GO:0009986">
    <property type="term" value="C:cell surface"/>
    <property type="evidence" value="ECO:0007669"/>
    <property type="project" value="TreeGrafter"/>
</dbReference>
<dbReference type="Pfam" id="PF00150">
    <property type="entry name" value="Cellulase"/>
    <property type="match status" value="1"/>
</dbReference>
<evidence type="ECO:0000256" key="5">
    <source>
        <dbReference type="ARBA" id="ARBA00022801"/>
    </source>
</evidence>
<evidence type="ECO:0000256" key="9">
    <source>
        <dbReference type="ARBA" id="ARBA00023180"/>
    </source>
</evidence>
<keyword evidence="20" id="KW-1185">Reference proteome</keyword>
<dbReference type="GO" id="GO:0071555">
    <property type="term" value="P:cell wall organization"/>
    <property type="evidence" value="ECO:0007669"/>
    <property type="project" value="UniProtKB-KW"/>
</dbReference>
<evidence type="ECO:0000256" key="16">
    <source>
        <dbReference type="SAM" id="MobiDB-lite"/>
    </source>
</evidence>
<comment type="similarity">
    <text evidence="2">Belongs to the glycosyl hydrolase 5 (cellulase A) family.</text>
</comment>
<evidence type="ECO:0000256" key="12">
    <source>
        <dbReference type="ARBA" id="ARBA00036824"/>
    </source>
</evidence>
<keyword evidence="8 17" id="KW-0472">Membrane</keyword>
<evidence type="ECO:0000256" key="2">
    <source>
        <dbReference type="ARBA" id="ARBA00005641"/>
    </source>
</evidence>
<protein>
    <recommendedName>
        <fullName evidence="14">glucan 1,3-beta-glucosidase</fullName>
        <ecNumber evidence="14">3.2.1.58</ecNumber>
    </recommendedName>
    <alternativeName>
        <fullName evidence="15">Exo-1,3-beta-glucanase D</fullName>
    </alternativeName>
</protein>
<dbReference type="GO" id="GO:0005576">
    <property type="term" value="C:extracellular region"/>
    <property type="evidence" value="ECO:0007669"/>
    <property type="project" value="TreeGrafter"/>
</dbReference>
<evidence type="ECO:0000256" key="13">
    <source>
        <dbReference type="ARBA" id="ARBA00037126"/>
    </source>
</evidence>
<keyword evidence="7 17" id="KW-1133">Transmembrane helix</keyword>
<comment type="function">
    <text evidence="13">Glucosidase involved in the degradation of cellulosic biomass. Active on lichenan.</text>
</comment>
<dbReference type="GO" id="GO:0009251">
    <property type="term" value="P:glucan catabolic process"/>
    <property type="evidence" value="ECO:0007669"/>
    <property type="project" value="TreeGrafter"/>
</dbReference>
<dbReference type="PANTHER" id="PTHR31297">
    <property type="entry name" value="GLUCAN ENDO-1,6-BETA-GLUCOSIDASE B"/>
    <property type="match status" value="1"/>
</dbReference>
<dbReference type="EMBL" id="AZST01000272">
    <property type="protein sequence ID" value="KEP50237.1"/>
    <property type="molecule type" value="Genomic_DNA"/>
</dbReference>
<evidence type="ECO:0000259" key="18">
    <source>
        <dbReference type="Pfam" id="PF00150"/>
    </source>
</evidence>
<dbReference type="Proteomes" id="UP000027456">
    <property type="component" value="Unassembled WGS sequence"/>
</dbReference>
<dbReference type="InterPro" id="IPR050386">
    <property type="entry name" value="Glycosyl_hydrolase_5"/>
</dbReference>
<evidence type="ECO:0000256" key="17">
    <source>
        <dbReference type="SAM" id="Phobius"/>
    </source>
</evidence>
<feature type="compositionally biased region" description="Low complexity" evidence="16">
    <location>
        <begin position="93"/>
        <end position="116"/>
    </location>
</feature>
<keyword evidence="9" id="KW-0325">Glycoprotein</keyword>
<keyword evidence="3" id="KW-1003">Cell membrane</keyword>
<keyword evidence="10" id="KW-0326">Glycosidase</keyword>
<accession>A0A074SJU3</accession>
<evidence type="ECO:0000256" key="4">
    <source>
        <dbReference type="ARBA" id="ARBA00022692"/>
    </source>
</evidence>
<dbReference type="PANTHER" id="PTHR31297:SF34">
    <property type="entry name" value="GLUCAN 1,3-BETA-GLUCOSIDASE 2"/>
    <property type="match status" value="1"/>
</dbReference>
<evidence type="ECO:0000256" key="3">
    <source>
        <dbReference type="ARBA" id="ARBA00022475"/>
    </source>
</evidence>
<feature type="compositionally biased region" description="Polar residues" evidence="16">
    <location>
        <begin position="35"/>
        <end position="44"/>
    </location>
</feature>
<dbReference type="STRING" id="1423351.A0A074SJU3"/>
<feature type="region of interest" description="Disordered" evidence="16">
    <location>
        <begin position="571"/>
        <end position="590"/>
    </location>
</feature>
<dbReference type="Gene3D" id="3.20.20.80">
    <property type="entry name" value="Glycosidases"/>
    <property type="match status" value="1"/>
</dbReference>
<comment type="caution">
    <text evidence="19">The sequence shown here is derived from an EMBL/GenBank/DDBJ whole genome shotgun (WGS) entry which is preliminary data.</text>
</comment>
<comment type="catalytic activity">
    <reaction evidence="12">
        <text>Successive hydrolysis of beta-D-glucose units from the non-reducing ends of (1-&gt;3)-beta-D-glucans, releasing alpha-glucose.</text>
        <dbReference type="EC" id="3.2.1.58"/>
    </reaction>
</comment>
<feature type="compositionally biased region" description="Polar residues" evidence="16">
    <location>
        <begin position="577"/>
        <end position="590"/>
    </location>
</feature>
<sequence length="687" mass="74490">MDGSLAPPKPVGLEINNRDSVATSAASSYKAPVSGSASASNTSLPALPVGEKGEQRKKRSLVWAAVGLAALAVIVVAVVVPVYFKVIKKDNTTTTSSASAGPTTTAPATPSPTAGTNQPPSVVTTGGDGSTITKDDGTTFTYTNKFGGFWVYDPANPFNNSARAQSWSPALNEPFNYGVDQIRGVNLGGWLVLEPFISPALYEPYQPDAVDEWTLSEAIAANTTSGGLQKVLEEHYATFITEEDFAQIAAAGLNWVRLPIAFWAVEKLPEEPFLERVSWKYFLKAIQWCRKYGLRMQVDLHTIPGSQNAFDHSGKRGDINFLRGSMGVANAQRALNVMRSITEFISRDEYKDIVQMFGVMNEPMSQRIGMDSLTAFYLEMHDMMRNVTGPGKGPWISLHDGFDVGAVTDSGFLPGADRLAISSHLYFSFATPLNSAPLERQTQLPCTQWASRFNSSLDRGTFMSAGEFSLGFNDCAYFLNGASSGYRYDGTLPTYTGPRIGSCEPWLDSSDWTTAVKDDLKQLALSSMDAMQNYFFWTWRIGASLRTGQVNSPLWSYKLGLERGYMPTDPRTAAGSCRNSNPRTGTFTPHTQNSITAAYRAAHPFPPRTIVEATGGLATYTETGAPVIMPAPEFSGVSVSTKQSGTWAHDWAPAAGCTYPDPWNAVGANVPACATGTRKRFVKEPAY</sequence>
<dbReference type="SUPFAM" id="SSF51445">
    <property type="entry name" value="(Trans)glycosidases"/>
    <property type="match status" value="1"/>
</dbReference>
<dbReference type="HOGENOM" id="CLU_004624_6_1_1"/>